<evidence type="ECO:0000313" key="5">
    <source>
        <dbReference type="Proteomes" id="UP000807469"/>
    </source>
</evidence>
<proteinExistence type="predicted"/>
<reference evidence="4" key="1">
    <citation type="submission" date="2020-11" db="EMBL/GenBank/DDBJ databases">
        <authorList>
            <consortium name="DOE Joint Genome Institute"/>
            <person name="Ahrendt S."/>
            <person name="Riley R."/>
            <person name="Andreopoulos W."/>
            <person name="Labutti K."/>
            <person name="Pangilinan J."/>
            <person name="Ruiz-Duenas F.J."/>
            <person name="Barrasa J.M."/>
            <person name="Sanchez-Garcia M."/>
            <person name="Camarero S."/>
            <person name="Miyauchi S."/>
            <person name="Serrano A."/>
            <person name="Linde D."/>
            <person name="Babiker R."/>
            <person name="Drula E."/>
            <person name="Ayuso-Fernandez I."/>
            <person name="Pacheco R."/>
            <person name="Padilla G."/>
            <person name="Ferreira P."/>
            <person name="Barriuso J."/>
            <person name="Kellner H."/>
            <person name="Castanera R."/>
            <person name="Alfaro M."/>
            <person name="Ramirez L."/>
            <person name="Pisabarro A.G."/>
            <person name="Kuo A."/>
            <person name="Tritt A."/>
            <person name="Lipzen A."/>
            <person name="He G."/>
            <person name="Yan M."/>
            <person name="Ng V."/>
            <person name="Cullen D."/>
            <person name="Martin F."/>
            <person name="Rosso M.-N."/>
            <person name="Henrissat B."/>
            <person name="Hibbett D."/>
            <person name="Martinez A.T."/>
            <person name="Grigoriev I.V."/>
        </authorList>
    </citation>
    <scope>NUCLEOTIDE SEQUENCE</scope>
    <source>
        <strain evidence="4">CIRM-BRFM 674</strain>
    </source>
</reference>
<protein>
    <recommendedName>
        <fullName evidence="6">WD40 repeat-like protein</fullName>
    </recommendedName>
</protein>
<dbReference type="InterPro" id="IPR015943">
    <property type="entry name" value="WD40/YVTN_repeat-like_dom_sf"/>
</dbReference>
<feature type="region of interest" description="Disordered" evidence="3">
    <location>
        <begin position="17"/>
        <end position="58"/>
    </location>
</feature>
<name>A0A9P5YR12_9AGAR</name>
<dbReference type="Gene3D" id="2.130.10.10">
    <property type="entry name" value="YVTN repeat-like/Quinoprotein amine dehydrogenase"/>
    <property type="match status" value="1"/>
</dbReference>
<dbReference type="InterPro" id="IPR052254">
    <property type="entry name" value="CUL4-DDB1_E3_ligase_receptor"/>
</dbReference>
<evidence type="ECO:0000313" key="4">
    <source>
        <dbReference type="EMBL" id="KAF9472115.1"/>
    </source>
</evidence>
<dbReference type="OrthoDB" id="128867at2759"/>
<accession>A0A9P5YR12</accession>
<dbReference type="EMBL" id="MU155577">
    <property type="protein sequence ID" value="KAF9472115.1"/>
    <property type="molecule type" value="Genomic_DNA"/>
</dbReference>
<gene>
    <name evidence="4" type="ORF">BDN70DRAFT_887383</name>
</gene>
<keyword evidence="1" id="KW-0853">WD repeat</keyword>
<dbReference type="PANTHER" id="PTHR44472">
    <property type="entry name" value="DDB1- AND CUL4-ASSOCIATED FACTOR 4-RELATED"/>
    <property type="match status" value="1"/>
</dbReference>
<dbReference type="GO" id="GO:0080008">
    <property type="term" value="C:Cul4-RING E3 ubiquitin ligase complex"/>
    <property type="evidence" value="ECO:0007669"/>
    <property type="project" value="TreeGrafter"/>
</dbReference>
<dbReference type="SUPFAM" id="SSF50978">
    <property type="entry name" value="WD40 repeat-like"/>
    <property type="match status" value="1"/>
</dbReference>
<evidence type="ECO:0000256" key="2">
    <source>
        <dbReference type="ARBA" id="ARBA00022737"/>
    </source>
</evidence>
<organism evidence="4 5">
    <name type="scientific">Pholiota conissans</name>
    <dbReference type="NCBI Taxonomy" id="109636"/>
    <lineage>
        <taxon>Eukaryota</taxon>
        <taxon>Fungi</taxon>
        <taxon>Dikarya</taxon>
        <taxon>Basidiomycota</taxon>
        <taxon>Agaricomycotina</taxon>
        <taxon>Agaricomycetes</taxon>
        <taxon>Agaricomycetidae</taxon>
        <taxon>Agaricales</taxon>
        <taxon>Agaricineae</taxon>
        <taxon>Strophariaceae</taxon>
        <taxon>Pholiota</taxon>
    </lineage>
</organism>
<dbReference type="Pfam" id="PF23761">
    <property type="entry name" value="Beta-prop_DCAF4"/>
    <property type="match status" value="1"/>
</dbReference>
<keyword evidence="5" id="KW-1185">Reference proteome</keyword>
<evidence type="ECO:0000256" key="3">
    <source>
        <dbReference type="SAM" id="MobiDB-lite"/>
    </source>
</evidence>
<evidence type="ECO:0008006" key="6">
    <source>
        <dbReference type="Google" id="ProtNLM"/>
    </source>
</evidence>
<dbReference type="AlphaFoldDB" id="A0A9P5YR12"/>
<dbReference type="PANTHER" id="PTHR44472:SF1">
    <property type="entry name" value="DDB1 AND CUL4 ASSOCIATED FACTOR 4"/>
    <property type="match status" value="1"/>
</dbReference>
<dbReference type="Proteomes" id="UP000807469">
    <property type="component" value="Unassembled WGS sequence"/>
</dbReference>
<sequence>MPRDLPGLYWDEERNRYFPLSSRPKQQAPQPDTITSLHRKDEKSAATSTSEVETHRRRSFIPLHANGSRLSTRCFTQALRDSHDVLCYHYASTSRVSRVKIPTLGRIQVFRSTQVNGRTWRFIGDEHGWLYSDNLIDHERRQGQHFWSADVNLQHSSAISSISVSGSRCVITCVGPARIAVQDLLSPERMFLLNLHGVSDIRASDIQDRTLVLGSSKKAVYIPDIDTTNSPQYLHTRSDVFSVAQQNHLVYTGARNGTVERFDMRMARHKSQKLFDTRFGSAARSSVLHLSLIRDVEMLLSHLNGDLVTFDMRFFSTTLPTTPVKVFEGHVNTQNANLGITLDEEQDFLFAAGGDHRIRGWSLRTAQPLLGPNADSPHYATNPFSVKFSHLVSALQVAKEPGEAGLSLWAASEQDLYQFHLGQRMREG</sequence>
<keyword evidence="2" id="KW-0677">Repeat</keyword>
<comment type="caution">
    <text evidence="4">The sequence shown here is derived from an EMBL/GenBank/DDBJ whole genome shotgun (WGS) entry which is preliminary data.</text>
</comment>
<evidence type="ECO:0000256" key="1">
    <source>
        <dbReference type="ARBA" id="ARBA00022574"/>
    </source>
</evidence>
<dbReference type="InterPro" id="IPR036322">
    <property type="entry name" value="WD40_repeat_dom_sf"/>
</dbReference>
<feature type="compositionally biased region" description="Polar residues" evidence="3">
    <location>
        <begin position="23"/>
        <end position="36"/>
    </location>
</feature>